<dbReference type="InterPro" id="IPR026045">
    <property type="entry name" value="Ferric-bd"/>
</dbReference>
<accession>A0ABV8NYZ3</accession>
<dbReference type="PANTHER" id="PTHR30006:SF15">
    <property type="entry name" value="IRON-UTILIZATION PERIPLASMIC PROTEIN"/>
    <property type="match status" value="1"/>
</dbReference>
<dbReference type="CDD" id="cd13543">
    <property type="entry name" value="PBP2_Fbp"/>
    <property type="match status" value="1"/>
</dbReference>
<organism evidence="4 5">
    <name type="scientific">Candidimonas humi</name>
    <dbReference type="NCBI Taxonomy" id="683355"/>
    <lineage>
        <taxon>Bacteria</taxon>
        <taxon>Pseudomonadati</taxon>
        <taxon>Pseudomonadota</taxon>
        <taxon>Betaproteobacteria</taxon>
        <taxon>Burkholderiales</taxon>
        <taxon>Alcaligenaceae</taxon>
        <taxon>Candidimonas</taxon>
    </lineage>
</organism>
<sequence length="334" mass="35614">MNILSSKFWAAASFSVAAVFGAQAGAQTLVIYNGQHKVTAQGAAKAFEKATGIKVELRNGSSSQLANLLVEEGAKSPADLFYSEETPPLAALAEKGLLAPIDPKTLALLPGDYHAANGDWMATSARTRVVAYDKAKLKPSQLEPSVLDYATAKWAGKIGFVPTSGAFQEQVVAIAKLKGRDAALAWLKGLKKYGKAYNKNMAALQGVERGEVEVALINNYYWYALAKEKGAKNMHSALDYVGHKDPGALITFSGIGVLKASKHQELAQKFVAFLASPQGQQTIVDDVAEYPVNHSIKSPFDLKPFSELDPPAISPADLGDAHEATELIREAGLS</sequence>
<evidence type="ECO:0000313" key="4">
    <source>
        <dbReference type="EMBL" id="MFC4202174.1"/>
    </source>
</evidence>
<dbReference type="EMBL" id="JBHSBV010000005">
    <property type="protein sequence ID" value="MFC4202174.1"/>
    <property type="molecule type" value="Genomic_DNA"/>
</dbReference>
<reference evidence="5" key="1">
    <citation type="journal article" date="2019" name="Int. J. Syst. Evol. Microbiol.">
        <title>The Global Catalogue of Microorganisms (GCM) 10K type strain sequencing project: providing services to taxonomists for standard genome sequencing and annotation.</title>
        <authorList>
            <consortium name="The Broad Institute Genomics Platform"/>
            <consortium name="The Broad Institute Genome Sequencing Center for Infectious Disease"/>
            <person name="Wu L."/>
            <person name="Ma J."/>
        </authorList>
    </citation>
    <scope>NUCLEOTIDE SEQUENCE [LARGE SCALE GENOMIC DNA]</scope>
    <source>
        <strain evidence="5">LMG 24813</strain>
    </source>
</reference>
<proteinExistence type="inferred from homology"/>
<comment type="similarity">
    <text evidence="1">Belongs to the bacterial solute-binding protein 1 family.</text>
</comment>
<dbReference type="PANTHER" id="PTHR30006">
    <property type="entry name" value="THIAMINE-BINDING PERIPLASMIC PROTEIN-RELATED"/>
    <property type="match status" value="1"/>
</dbReference>
<evidence type="ECO:0000256" key="3">
    <source>
        <dbReference type="SAM" id="SignalP"/>
    </source>
</evidence>
<dbReference type="PIRSF" id="PIRSF002825">
    <property type="entry name" value="CfbpA"/>
    <property type="match status" value="1"/>
</dbReference>
<keyword evidence="5" id="KW-1185">Reference proteome</keyword>
<protein>
    <submittedName>
        <fullName evidence="4">Iron ABC transporter substrate-binding protein</fullName>
    </submittedName>
</protein>
<dbReference type="InterPro" id="IPR006059">
    <property type="entry name" value="SBP"/>
</dbReference>
<feature type="signal peptide" evidence="3">
    <location>
        <begin position="1"/>
        <end position="24"/>
    </location>
</feature>
<keyword evidence="2 3" id="KW-0732">Signal</keyword>
<feature type="chain" id="PRO_5045377284" evidence="3">
    <location>
        <begin position="25"/>
        <end position="334"/>
    </location>
</feature>
<dbReference type="RefSeq" id="WP_217965680.1">
    <property type="nucleotide sequence ID" value="NZ_JAHTBN010000008.1"/>
</dbReference>
<evidence type="ECO:0000256" key="2">
    <source>
        <dbReference type="ARBA" id="ARBA00022729"/>
    </source>
</evidence>
<dbReference type="Proteomes" id="UP001595848">
    <property type="component" value="Unassembled WGS sequence"/>
</dbReference>
<comment type="caution">
    <text evidence="4">The sequence shown here is derived from an EMBL/GenBank/DDBJ whole genome shotgun (WGS) entry which is preliminary data.</text>
</comment>
<name>A0ABV8NYZ3_9BURK</name>
<evidence type="ECO:0000256" key="1">
    <source>
        <dbReference type="ARBA" id="ARBA00008520"/>
    </source>
</evidence>
<gene>
    <name evidence="4" type="ORF">ACFOY1_14540</name>
</gene>
<evidence type="ECO:0000313" key="5">
    <source>
        <dbReference type="Proteomes" id="UP001595848"/>
    </source>
</evidence>
<dbReference type="Pfam" id="PF01547">
    <property type="entry name" value="SBP_bac_1"/>
    <property type="match status" value="1"/>
</dbReference>